<dbReference type="AlphaFoldDB" id="W6MK37"/>
<feature type="compositionally biased region" description="Polar residues" evidence="6">
    <location>
        <begin position="31"/>
        <end position="49"/>
    </location>
</feature>
<dbReference type="GO" id="GO:0016020">
    <property type="term" value="C:membrane"/>
    <property type="evidence" value="ECO:0007669"/>
    <property type="project" value="UniProtKB-SubCell"/>
</dbReference>
<dbReference type="OrthoDB" id="439943at2759"/>
<dbReference type="GO" id="GO:0000026">
    <property type="term" value="F:alpha-1,2-mannosyltransferase activity"/>
    <property type="evidence" value="ECO:0007669"/>
    <property type="project" value="TreeGrafter"/>
</dbReference>
<keyword evidence="5" id="KW-0735">Signal-anchor</keyword>
<evidence type="ECO:0000256" key="2">
    <source>
        <dbReference type="ARBA" id="ARBA00007677"/>
    </source>
</evidence>
<protein>
    <recommendedName>
        <fullName evidence="9">Glycosyltransferase family 15 protein</fullName>
    </recommendedName>
</protein>
<comment type="subcellular location">
    <subcellularLocation>
        <location evidence="1">Membrane</location>
        <topology evidence="1">Single-pass type II membrane protein</topology>
    </subcellularLocation>
</comment>
<evidence type="ECO:0000256" key="6">
    <source>
        <dbReference type="SAM" id="MobiDB-lite"/>
    </source>
</evidence>
<sequence>MARVNARIIRFGVFAAVLVLCGYILSKGASSAYSVPSTGASSSISTNEKSAQKPVEKPVEKSVDKPVSPAAPAAAGAAVVPAALNAQSGATSPVTKGKEKATFVSLARNVDLWSLVESIRQVEDRFNKNFHYDWVFLNDGDFDDEFKRVTTALVSGTTHYGKIEPEQWGFPDWIDKEKAAKVREEMRENKIIYGDSISYRHMCRYESGFFFRHPLLADFEWYWRVEPGIRIYCDIEQDLFTWMRENNKKYSFTVSLPEYKETIMTLWDTTKAFMKEYPQYIDENNMMDFISDDGGETYNGCHFWSNFEIASLSFWRSDAYLKYFEYLDKAGGFFYERWGDAPVHSIAAALFLPRDQIHFFEDVGYYHVPFHNCPADEKVRLAKNCVCNPNEDFTWRGYSCVPKYYKVNDLKRPNGWENYT</sequence>
<organism evidence="7 8">
    <name type="scientific">Kuraishia capsulata CBS 1993</name>
    <dbReference type="NCBI Taxonomy" id="1382522"/>
    <lineage>
        <taxon>Eukaryota</taxon>
        <taxon>Fungi</taxon>
        <taxon>Dikarya</taxon>
        <taxon>Ascomycota</taxon>
        <taxon>Saccharomycotina</taxon>
        <taxon>Pichiomycetes</taxon>
        <taxon>Pichiales</taxon>
        <taxon>Pichiaceae</taxon>
        <taxon>Kuraishia</taxon>
    </lineage>
</organism>
<name>W6MK37_9ASCO</name>
<dbReference type="GO" id="GO:0000032">
    <property type="term" value="P:cell wall mannoprotein biosynthetic process"/>
    <property type="evidence" value="ECO:0007669"/>
    <property type="project" value="TreeGrafter"/>
</dbReference>
<accession>W6MK37</accession>
<dbReference type="Proteomes" id="UP000019384">
    <property type="component" value="Unassembled WGS sequence"/>
</dbReference>
<dbReference type="GO" id="GO:0006493">
    <property type="term" value="P:protein O-linked glycosylation"/>
    <property type="evidence" value="ECO:0007669"/>
    <property type="project" value="EnsemblFungi"/>
</dbReference>
<proteinExistence type="inferred from homology"/>
<gene>
    <name evidence="7" type="ORF">KUCA_T00002655001</name>
</gene>
<feature type="region of interest" description="Disordered" evidence="6">
    <location>
        <begin position="31"/>
        <end position="67"/>
    </location>
</feature>
<reference evidence="7" key="2">
    <citation type="submission" date="2014-02" db="EMBL/GenBank/DDBJ databases">
        <title>Complete DNA sequence of /Kuraishia capsulata/ illustrates novel genomic features among budding yeasts (/Saccharomycotina/).</title>
        <authorList>
            <person name="Morales L."/>
            <person name="Noel B."/>
            <person name="Porcel B."/>
            <person name="Marcet-Houben M."/>
            <person name="Hullo M-F."/>
            <person name="Sacerdot C."/>
            <person name="Tekaia F."/>
            <person name="Leh-Louis V."/>
            <person name="Despons L."/>
            <person name="Khanna V."/>
            <person name="Aury J-M."/>
            <person name="Barbe V."/>
            <person name="Couloux A."/>
            <person name="Labadie K."/>
            <person name="Pelletier E."/>
            <person name="Souciet J-L."/>
            <person name="Boekhout T."/>
            <person name="Gabaldon T."/>
            <person name="Wincker P."/>
            <person name="Dujon B."/>
        </authorList>
    </citation>
    <scope>NUCLEOTIDE SEQUENCE</scope>
    <source>
        <strain evidence="7">CBS 1993</strain>
    </source>
</reference>
<evidence type="ECO:0000256" key="4">
    <source>
        <dbReference type="ARBA" id="ARBA00022679"/>
    </source>
</evidence>
<dbReference type="STRING" id="1382522.W6MK37"/>
<dbReference type="RefSeq" id="XP_022458681.1">
    <property type="nucleotide sequence ID" value="XM_022602925.1"/>
</dbReference>
<evidence type="ECO:0000256" key="1">
    <source>
        <dbReference type="ARBA" id="ARBA00004606"/>
    </source>
</evidence>
<dbReference type="Pfam" id="PF01793">
    <property type="entry name" value="Glyco_transf_15"/>
    <property type="match status" value="1"/>
</dbReference>
<dbReference type="HOGENOM" id="CLU_024327_0_1_1"/>
<keyword evidence="5" id="KW-0812">Transmembrane</keyword>
<keyword evidence="3" id="KW-0328">Glycosyltransferase</keyword>
<dbReference type="GO" id="GO:0006491">
    <property type="term" value="P:N-glycan processing"/>
    <property type="evidence" value="ECO:0007669"/>
    <property type="project" value="EnsemblFungi"/>
</dbReference>
<dbReference type="PANTHER" id="PTHR31121:SF6">
    <property type="entry name" value="ALPHA-1,2 MANNOSYLTRANSFERASE KTR1"/>
    <property type="match status" value="1"/>
</dbReference>
<evidence type="ECO:0008006" key="9">
    <source>
        <dbReference type="Google" id="ProtNLM"/>
    </source>
</evidence>
<keyword evidence="4" id="KW-0808">Transferase</keyword>
<evidence type="ECO:0000313" key="7">
    <source>
        <dbReference type="EMBL" id="CDK26681.1"/>
    </source>
</evidence>
<reference evidence="7" key="1">
    <citation type="submission" date="2013-12" db="EMBL/GenBank/DDBJ databases">
        <authorList>
            <person name="Genoscope - CEA"/>
        </authorList>
    </citation>
    <scope>NUCLEOTIDE SEQUENCE</scope>
    <source>
        <strain evidence="7">CBS 1993</strain>
    </source>
</reference>
<dbReference type="InterPro" id="IPR002685">
    <property type="entry name" value="Glyco_trans_15"/>
</dbReference>
<dbReference type="PANTHER" id="PTHR31121">
    <property type="entry name" value="ALPHA-1,2 MANNOSYLTRANSFERASE KTR1"/>
    <property type="match status" value="1"/>
</dbReference>
<dbReference type="SUPFAM" id="SSF53448">
    <property type="entry name" value="Nucleotide-diphospho-sugar transferases"/>
    <property type="match status" value="1"/>
</dbReference>
<evidence type="ECO:0000256" key="5">
    <source>
        <dbReference type="ARBA" id="ARBA00022968"/>
    </source>
</evidence>
<dbReference type="Gene3D" id="3.90.550.10">
    <property type="entry name" value="Spore Coat Polysaccharide Biosynthesis Protein SpsA, Chain A"/>
    <property type="match status" value="1"/>
</dbReference>
<evidence type="ECO:0000256" key="3">
    <source>
        <dbReference type="ARBA" id="ARBA00022676"/>
    </source>
</evidence>
<feature type="compositionally biased region" description="Basic and acidic residues" evidence="6">
    <location>
        <begin position="50"/>
        <end position="64"/>
    </location>
</feature>
<keyword evidence="8" id="KW-1185">Reference proteome</keyword>
<dbReference type="GO" id="GO:0005794">
    <property type="term" value="C:Golgi apparatus"/>
    <property type="evidence" value="ECO:0007669"/>
    <property type="project" value="TreeGrafter"/>
</dbReference>
<dbReference type="EMBL" id="HG793127">
    <property type="protein sequence ID" value="CDK26681.1"/>
    <property type="molecule type" value="Genomic_DNA"/>
</dbReference>
<dbReference type="InterPro" id="IPR029044">
    <property type="entry name" value="Nucleotide-diphossugar_trans"/>
</dbReference>
<evidence type="ECO:0000313" key="8">
    <source>
        <dbReference type="Proteomes" id="UP000019384"/>
    </source>
</evidence>
<dbReference type="GeneID" id="34520069"/>
<dbReference type="FunFam" id="3.90.550.10:FF:000051">
    <property type="entry name" value="Alpha-1,2-mannosyltransferase (Ktr4)"/>
    <property type="match status" value="1"/>
</dbReference>
<comment type="similarity">
    <text evidence="2">Belongs to the glycosyltransferase 15 family.</text>
</comment>